<dbReference type="Pfam" id="PF16132">
    <property type="entry name" value="DUF4843"/>
    <property type="match status" value="1"/>
</dbReference>
<evidence type="ECO:0000313" key="2">
    <source>
        <dbReference type="Proteomes" id="UP000245678"/>
    </source>
</evidence>
<keyword evidence="2" id="KW-1185">Reference proteome</keyword>
<dbReference type="EMBL" id="QGHA01000001">
    <property type="protein sequence ID" value="PWK79553.1"/>
    <property type="molecule type" value="Genomic_DNA"/>
</dbReference>
<evidence type="ECO:0000313" key="1">
    <source>
        <dbReference type="EMBL" id="PWK79553.1"/>
    </source>
</evidence>
<dbReference type="AlphaFoldDB" id="A0A316HHE4"/>
<organism evidence="1 2">
    <name type="scientific">Mucilaginibacter oryzae</name>
    <dbReference type="NCBI Taxonomy" id="468058"/>
    <lineage>
        <taxon>Bacteria</taxon>
        <taxon>Pseudomonadati</taxon>
        <taxon>Bacteroidota</taxon>
        <taxon>Sphingobacteriia</taxon>
        <taxon>Sphingobacteriales</taxon>
        <taxon>Sphingobacteriaceae</taxon>
        <taxon>Mucilaginibacter</taxon>
    </lineage>
</organism>
<dbReference type="RefSeq" id="WP_109605276.1">
    <property type="nucleotide sequence ID" value="NZ_QGHA01000001.1"/>
</dbReference>
<dbReference type="Proteomes" id="UP000245678">
    <property type="component" value="Unassembled WGS sequence"/>
</dbReference>
<protein>
    <submittedName>
        <fullName evidence="1">Uncharacterized protein DUF4843</fullName>
    </submittedName>
</protein>
<proteinExistence type="predicted"/>
<accession>A0A316HHE4</accession>
<name>A0A316HHE4_9SPHI</name>
<sequence length="235" mass="26114">MKYLTIFILLVSVLGCKKSEIPTYHGADGISFYISYFANPDSINYSFALQPAQKQRDTVFIPMRLVGKPSANPRTFKLRATDSSTARNNVDYILPNATLPANQLSVNYPLIVLNSPELKTNTFKLMLEVAPGADLVAGAPGVAADLSANLKRMKVNITNQLIRPTYWDNLEFLFGTFSIVKFQFMIKVSGLTNFDPNVVGAGDLFRLQVNFRNALTVYETANGPLIDEFGNRVKF</sequence>
<reference evidence="1 2" key="1">
    <citation type="submission" date="2018-05" db="EMBL/GenBank/DDBJ databases">
        <title>Genomic Encyclopedia of Archaeal and Bacterial Type Strains, Phase II (KMG-II): from individual species to whole genera.</title>
        <authorList>
            <person name="Goeker M."/>
        </authorList>
    </citation>
    <scope>NUCLEOTIDE SEQUENCE [LARGE SCALE GENOMIC DNA]</scope>
    <source>
        <strain evidence="1 2">DSM 19975</strain>
    </source>
</reference>
<comment type="caution">
    <text evidence="1">The sequence shown here is derived from an EMBL/GenBank/DDBJ whole genome shotgun (WGS) entry which is preliminary data.</text>
</comment>
<dbReference type="InterPro" id="IPR032299">
    <property type="entry name" value="DUF4843"/>
</dbReference>
<dbReference type="PROSITE" id="PS51257">
    <property type="entry name" value="PROKAR_LIPOPROTEIN"/>
    <property type="match status" value="1"/>
</dbReference>
<gene>
    <name evidence="1" type="ORF">LX99_00010</name>
</gene>